<proteinExistence type="inferred from homology"/>
<dbReference type="Pfam" id="PF00389">
    <property type="entry name" value="2-Hacid_dh"/>
    <property type="match status" value="1"/>
</dbReference>
<dbReference type="InterPro" id="IPR029752">
    <property type="entry name" value="D-isomer_DH_CS1"/>
</dbReference>
<comment type="caution">
    <text evidence="6">The sequence shown here is derived from an EMBL/GenBank/DDBJ whole genome shotgun (WGS) entry which is preliminary data.</text>
</comment>
<evidence type="ECO:0000259" key="5">
    <source>
        <dbReference type="Pfam" id="PF02826"/>
    </source>
</evidence>
<dbReference type="InterPro" id="IPR029753">
    <property type="entry name" value="D-isomer_DH_CS"/>
</dbReference>
<dbReference type="SUPFAM" id="SSF51735">
    <property type="entry name" value="NAD(P)-binding Rossmann-fold domains"/>
    <property type="match status" value="1"/>
</dbReference>
<dbReference type="SUPFAM" id="SSF52283">
    <property type="entry name" value="Formate/glycerate dehydrogenase catalytic domain-like"/>
    <property type="match status" value="1"/>
</dbReference>
<dbReference type="InterPro" id="IPR050223">
    <property type="entry name" value="D-isomer_2-hydroxyacid_DH"/>
</dbReference>
<dbReference type="Pfam" id="PF02826">
    <property type="entry name" value="2-Hacid_dh_C"/>
    <property type="match status" value="1"/>
</dbReference>
<evidence type="ECO:0000256" key="1">
    <source>
        <dbReference type="ARBA" id="ARBA00005854"/>
    </source>
</evidence>
<dbReference type="GO" id="GO:0016491">
    <property type="term" value="F:oxidoreductase activity"/>
    <property type="evidence" value="ECO:0007669"/>
    <property type="project" value="UniProtKB-KW"/>
</dbReference>
<organism evidence="6 7">
    <name type="scientific">Paracoccus pacificus</name>
    <dbReference type="NCBI Taxonomy" id="1463598"/>
    <lineage>
        <taxon>Bacteria</taxon>
        <taxon>Pseudomonadati</taxon>
        <taxon>Pseudomonadota</taxon>
        <taxon>Alphaproteobacteria</taxon>
        <taxon>Rhodobacterales</taxon>
        <taxon>Paracoccaceae</taxon>
        <taxon>Paracoccus</taxon>
    </lineage>
</organism>
<dbReference type="Proteomes" id="UP001597213">
    <property type="component" value="Unassembled WGS sequence"/>
</dbReference>
<dbReference type="InterPro" id="IPR006139">
    <property type="entry name" value="D-isomer_2_OHA_DH_cat_dom"/>
</dbReference>
<feature type="domain" description="D-isomer specific 2-hydroxyacid dehydrogenase NAD-binding" evidence="5">
    <location>
        <begin position="108"/>
        <end position="284"/>
    </location>
</feature>
<dbReference type="PROSITE" id="PS00065">
    <property type="entry name" value="D_2_HYDROXYACID_DH_1"/>
    <property type="match status" value="1"/>
</dbReference>
<dbReference type="PANTHER" id="PTHR10996">
    <property type="entry name" value="2-HYDROXYACID DEHYDROGENASE-RELATED"/>
    <property type="match status" value="1"/>
</dbReference>
<dbReference type="InterPro" id="IPR006140">
    <property type="entry name" value="D-isomer_DH_NAD-bd"/>
</dbReference>
<dbReference type="PROSITE" id="PS00671">
    <property type="entry name" value="D_2_HYDROXYACID_DH_3"/>
    <property type="match status" value="1"/>
</dbReference>
<dbReference type="RefSeq" id="WP_379144397.1">
    <property type="nucleotide sequence ID" value="NZ_JBHUEN010000043.1"/>
</dbReference>
<evidence type="ECO:0000256" key="3">
    <source>
        <dbReference type="RuleBase" id="RU003719"/>
    </source>
</evidence>
<dbReference type="EC" id="1.1.1.-" evidence="6"/>
<accession>A0ABW4RA87</accession>
<evidence type="ECO:0000259" key="4">
    <source>
        <dbReference type="Pfam" id="PF00389"/>
    </source>
</evidence>
<dbReference type="Gene3D" id="3.40.50.720">
    <property type="entry name" value="NAD(P)-binding Rossmann-like Domain"/>
    <property type="match status" value="2"/>
</dbReference>
<feature type="domain" description="D-isomer specific 2-hydroxyacid dehydrogenase catalytic" evidence="4">
    <location>
        <begin position="10"/>
        <end position="316"/>
    </location>
</feature>
<keyword evidence="7" id="KW-1185">Reference proteome</keyword>
<comment type="similarity">
    <text evidence="1 3">Belongs to the D-isomer specific 2-hydroxyacid dehydrogenase family.</text>
</comment>
<dbReference type="CDD" id="cd05301">
    <property type="entry name" value="GDH"/>
    <property type="match status" value="1"/>
</dbReference>
<sequence length="316" mass="33809">MRLLITRRMTGAVETAAQGRYDTTIRDSEIPLTASEAAAAMAEYDVIMPTLGDAFTAEAFKGDPARCRMLANFGAGYNHIDIAAARAAGIDVTNTPDAVTDATADIAMTLILMTARRAGEGERLVRSGAWKGWTPTFMLGQHVSGKVLGVLGMGRIGKAIARRAHLGFGMDVVFFNRSTVSALDIPARQMDMDAVLQTADFVVVALPGGTATHHMIGAEQIAKMRRNAVLINIARGDIVDEAALIAALQENRIAGAGLDVFEREPQIPESLLALENAVLLPHLGTATEQTRTEMGMRALANIQAFAENRAPRDRVN</sequence>
<evidence type="ECO:0000313" key="6">
    <source>
        <dbReference type="EMBL" id="MFD1882905.1"/>
    </source>
</evidence>
<dbReference type="InterPro" id="IPR036291">
    <property type="entry name" value="NAD(P)-bd_dom_sf"/>
</dbReference>
<keyword evidence="2 3" id="KW-0560">Oxidoreductase</keyword>
<evidence type="ECO:0000256" key="2">
    <source>
        <dbReference type="ARBA" id="ARBA00023002"/>
    </source>
</evidence>
<protein>
    <submittedName>
        <fullName evidence="6">2-hydroxyacid dehydrogenase</fullName>
        <ecNumber evidence="6">1.1.1.-</ecNumber>
    </submittedName>
</protein>
<reference evidence="7" key="1">
    <citation type="journal article" date="2019" name="Int. J. Syst. Evol. Microbiol.">
        <title>The Global Catalogue of Microorganisms (GCM) 10K type strain sequencing project: providing services to taxonomists for standard genome sequencing and annotation.</title>
        <authorList>
            <consortium name="The Broad Institute Genomics Platform"/>
            <consortium name="The Broad Institute Genome Sequencing Center for Infectious Disease"/>
            <person name="Wu L."/>
            <person name="Ma J."/>
        </authorList>
    </citation>
    <scope>NUCLEOTIDE SEQUENCE [LARGE SCALE GENOMIC DNA]</scope>
    <source>
        <strain evidence="7">CCUG 56029</strain>
    </source>
</reference>
<name>A0ABW4RA87_9RHOB</name>
<gene>
    <name evidence="6" type="ORF">ACFSCT_14375</name>
</gene>
<dbReference type="EMBL" id="JBHUEN010000043">
    <property type="protein sequence ID" value="MFD1882905.1"/>
    <property type="molecule type" value="Genomic_DNA"/>
</dbReference>
<dbReference type="PANTHER" id="PTHR10996:SF283">
    <property type="entry name" value="GLYOXYLATE_HYDROXYPYRUVATE REDUCTASE B"/>
    <property type="match status" value="1"/>
</dbReference>
<evidence type="ECO:0000313" key="7">
    <source>
        <dbReference type="Proteomes" id="UP001597213"/>
    </source>
</evidence>